<evidence type="ECO:0000313" key="2">
    <source>
        <dbReference type="Proteomes" id="UP000325606"/>
    </source>
</evidence>
<dbReference type="InterPro" id="IPR013078">
    <property type="entry name" value="His_Pase_superF_clade-1"/>
</dbReference>
<accession>A0A5J6LHC6</accession>
<gene>
    <name evidence="1" type="ORF">F5I99_15485</name>
</gene>
<dbReference type="Pfam" id="PF00300">
    <property type="entry name" value="His_Phos_1"/>
    <property type="match status" value="1"/>
</dbReference>
<name>A0A5J6LHC6_9GAMM</name>
<evidence type="ECO:0000313" key="1">
    <source>
        <dbReference type="EMBL" id="QEW07783.1"/>
    </source>
</evidence>
<dbReference type="EMBL" id="CP044222">
    <property type="protein sequence ID" value="QEW07783.1"/>
    <property type="molecule type" value="Genomic_DNA"/>
</dbReference>
<dbReference type="PANTHER" id="PTHR47623:SF1">
    <property type="entry name" value="OS09G0287300 PROTEIN"/>
    <property type="match status" value="1"/>
</dbReference>
<proteinExistence type="predicted"/>
<organism evidence="1 2">
    <name type="scientific">Nitrincola iocasae</name>
    <dbReference type="NCBI Taxonomy" id="2614693"/>
    <lineage>
        <taxon>Bacteria</taxon>
        <taxon>Pseudomonadati</taxon>
        <taxon>Pseudomonadota</taxon>
        <taxon>Gammaproteobacteria</taxon>
        <taxon>Oceanospirillales</taxon>
        <taxon>Oceanospirillaceae</taxon>
        <taxon>Nitrincola</taxon>
    </lineage>
</organism>
<dbReference type="AlphaFoldDB" id="A0A5J6LHC6"/>
<dbReference type="PANTHER" id="PTHR47623">
    <property type="entry name" value="OS09G0287300 PROTEIN"/>
    <property type="match status" value="1"/>
</dbReference>
<dbReference type="KEGG" id="nik:F5I99_15485"/>
<evidence type="ECO:0008006" key="3">
    <source>
        <dbReference type="Google" id="ProtNLM"/>
    </source>
</evidence>
<dbReference type="InterPro" id="IPR029033">
    <property type="entry name" value="His_PPase_superfam"/>
</dbReference>
<dbReference type="SUPFAM" id="SSF53254">
    <property type="entry name" value="Phosphoglycerate mutase-like"/>
    <property type="match status" value="1"/>
</dbReference>
<sequence>MKYLTLVRHAKSSWKDPSLSDYQRPLNKRGLRDLPALCERLAGFKLLPDRLIYSPARRTQTTAEGIIHKLSIAADMVLPCASVYEATATELLNLIRSEADNTDHLMLVGHNPGLQDLGDLLSGEAVPHLPTSAVLHLALHIDHWQEAGPATATCQLLDYPGLHAQ</sequence>
<dbReference type="CDD" id="cd07067">
    <property type="entry name" value="HP_PGM_like"/>
    <property type="match status" value="1"/>
</dbReference>
<dbReference type="RefSeq" id="WP_151057544.1">
    <property type="nucleotide sequence ID" value="NZ_CP044222.1"/>
</dbReference>
<protein>
    <recommendedName>
        <fullName evidence="3">Histidine phosphatase family protein</fullName>
    </recommendedName>
</protein>
<dbReference type="Proteomes" id="UP000325606">
    <property type="component" value="Chromosome"/>
</dbReference>
<dbReference type="Gene3D" id="3.40.50.1240">
    <property type="entry name" value="Phosphoglycerate mutase-like"/>
    <property type="match status" value="1"/>
</dbReference>
<reference evidence="1 2" key="1">
    <citation type="submission" date="2019-09" db="EMBL/GenBank/DDBJ databases">
        <title>Nitrincola iocasae sp. nov., a bacterium isolated from the sediment collected at a cold seep field in South China Sea.</title>
        <authorList>
            <person name="Zhang H."/>
            <person name="Wang H."/>
            <person name="Li C."/>
        </authorList>
    </citation>
    <scope>NUCLEOTIDE SEQUENCE [LARGE SCALE GENOMIC DNA]</scope>
    <source>
        <strain evidence="1 2">KXZD1103</strain>
    </source>
</reference>
<keyword evidence="2" id="KW-1185">Reference proteome</keyword>